<evidence type="ECO:0000256" key="2">
    <source>
        <dbReference type="ARBA" id="ARBA00022555"/>
    </source>
</evidence>
<dbReference type="HAMAP" id="MF_00036_B">
    <property type="entry name" value="Ala_tRNA_synth_B"/>
    <property type="match status" value="1"/>
</dbReference>
<dbReference type="EC" id="6.1.1.7" evidence="12"/>
<comment type="domain">
    <text evidence="12">Consists of three domains; the N-terminal catalytic domain, the editing domain and the C-terminal C-Ala domain. The editing domain removes incorrectly charged amino acids, while the C-Ala domain, along with tRNA(Ala), serves as a bridge to cooperatively bring together the editing and aminoacylation centers thus stimulating deacylation of misacylated tRNAs.</text>
</comment>
<dbReference type="InterPro" id="IPR003156">
    <property type="entry name" value="DHHA1_dom"/>
</dbReference>
<comment type="similarity">
    <text evidence="1 12">Belongs to the class-II aminoacyl-tRNA synthetase family.</text>
</comment>
<evidence type="ECO:0000256" key="10">
    <source>
        <dbReference type="ARBA" id="ARBA00024779"/>
    </source>
</evidence>
<keyword evidence="6 12" id="KW-0067">ATP-binding</keyword>
<evidence type="ECO:0000313" key="15">
    <source>
        <dbReference type="EMBL" id="MBD2499782.1"/>
    </source>
</evidence>
<dbReference type="PROSITE" id="PS50860">
    <property type="entry name" value="AA_TRNA_LIGASE_II_ALA"/>
    <property type="match status" value="1"/>
</dbReference>
<dbReference type="Gene3D" id="6.10.250.550">
    <property type="match status" value="1"/>
</dbReference>
<dbReference type="InterPro" id="IPR002318">
    <property type="entry name" value="Ala-tRNA-lgiase_IIc"/>
</dbReference>
<feature type="binding site" evidence="12">
    <location>
        <position position="607"/>
    </location>
    <ligand>
        <name>Zn(2+)</name>
        <dbReference type="ChEBI" id="CHEBI:29105"/>
    </ligand>
</feature>
<evidence type="ECO:0000256" key="7">
    <source>
        <dbReference type="ARBA" id="ARBA00022884"/>
    </source>
</evidence>
<dbReference type="Gene3D" id="3.30.980.10">
    <property type="entry name" value="Threonyl-trna Synthetase, Chain A, domain 2"/>
    <property type="match status" value="1"/>
</dbReference>
<evidence type="ECO:0000256" key="9">
    <source>
        <dbReference type="ARBA" id="ARBA00023146"/>
    </source>
</evidence>
<evidence type="ECO:0000256" key="8">
    <source>
        <dbReference type="ARBA" id="ARBA00022917"/>
    </source>
</evidence>
<keyword evidence="12" id="KW-0479">Metal-binding</keyword>
<dbReference type="InterPro" id="IPR012947">
    <property type="entry name" value="tRNA_SAD"/>
</dbReference>
<sequence>MSSNPQHLSGHEIRSLFLNFYAQRGHQILPSASLVPEDPTVLLTIAGMLPFKPIFLGQRTPEFKRATTSQKCIRTNDIENVGRTKRHQTFFEMLGNFSFGDYFKEQAIAWGWEISTEVFGLPKERLVVSVFEDDDEAYAIWRDQIGVSEARIKRMGADDNFWVSGPTGPCGPCSEIYYDFHPERGDENIDLEDDTRFIEFYNLVFMQYNRDASGNLTPLQNKNIDTGMGLERITQILQQVPNNYETDLIFPIIETAAKIAGIDYHSSDENTKVSLKVIGDHVRSVVHMIADEIRASNVGRGYVLRRLIRRVVRHGRLIGITGEFINQVAETAIALSESAYPNVRQREAAIKAELAREEANFLKTLDRGEKLLAAIINSKKVDVPKSSSSMVSPIDAEANALLMEIKNKKPSGMSPINAEDAYRISGYEAFTLYDTYGFPLELTQEIAEENGLTIDVKGFNEAMEEQRKRSQSAHETIDLTVQGSLDKLAEHIHATEFIGYKQSAATAKVEVLLVGGVSQEEAEAGTDVQVVLDKTPFYAESGGQIGDRGYISGDGLVLRVEDVKKESDFFVHFGRIERGTLRVGDNVSAQIDRSCRRRAQANHTATHLLQAALKKFVDEGISQAGSLVSFDRLRFDFNCPRALTTEEIQQVEEQINTWIAEAHSANIKILPLAEAKARGAVAMFGEKYGDEVRVIDFPGVSMELCGGTHVSNTAEIGVFKIISEAGVASGVRRIEAVSGPAVLDYLNVRDKVVKDLSDRFKVKPEELPERITTLQNELRTAEKQLENLKSQLAIAKSDSLLQTAATVGDHKIIVAQLEGVDPESLKSAAERLLQKIGNGAVVLGSVPEADKVSLVAAFSPEVNKKGLQAGKFIGAIAKICGGGGGGRPNLAQAGGRDASQLPAALEQAQSELNSALG</sequence>
<dbReference type="InterPro" id="IPR018165">
    <property type="entry name" value="Ala-tRNA-synth_IIc_core"/>
</dbReference>
<dbReference type="PRINTS" id="PR00980">
    <property type="entry name" value="TRNASYNTHALA"/>
</dbReference>
<name>A0ABR8CYN9_9NOST</name>
<evidence type="ECO:0000256" key="3">
    <source>
        <dbReference type="ARBA" id="ARBA00022598"/>
    </source>
</evidence>
<evidence type="ECO:0000259" key="14">
    <source>
        <dbReference type="PROSITE" id="PS50860"/>
    </source>
</evidence>
<dbReference type="NCBIfam" id="TIGR00344">
    <property type="entry name" value="alaS"/>
    <property type="match status" value="2"/>
</dbReference>
<keyword evidence="5 12" id="KW-0862">Zinc</keyword>
<keyword evidence="2 12" id="KW-0820">tRNA-binding</keyword>
<dbReference type="Gene3D" id="3.10.310.40">
    <property type="match status" value="1"/>
</dbReference>
<dbReference type="Gene3D" id="2.40.30.130">
    <property type="match status" value="1"/>
</dbReference>
<keyword evidence="4 12" id="KW-0547">Nucleotide-binding</keyword>
<dbReference type="SUPFAM" id="SSF55186">
    <property type="entry name" value="ThrRS/AlaRS common domain"/>
    <property type="match status" value="1"/>
</dbReference>
<accession>A0ABR8CYN9</accession>
<evidence type="ECO:0000256" key="4">
    <source>
        <dbReference type="ARBA" id="ARBA00022741"/>
    </source>
</evidence>
<feature type="coiled-coil region" evidence="13">
    <location>
        <begin position="641"/>
        <end position="668"/>
    </location>
</feature>
<dbReference type="SMART" id="SM00863">
    <property type="entry name" value="tRNA_SAD"/>
    <property type="match status" value="1"/>
</dbReference>
<keyword evidence="7 12" id="KW-0694">RNA-binding</keyword>
<comment type="cofactor">
    <cofactor evidence="12">
        <name>Zn(2+)</name>
        <dbReference type="ChEBI" id="CHEBI:29105"/>
    </cofactor>
    <text evidence="12">Binds 1 zinc ion per subunit.</text>
</comment>
<proteinExistence type="inferred from homology"/>
<evidence type="ECO:0000313" key="16">
    <source>
        <dbReference type="Proteomes" id="UP000661112"/>
    </source>
</evidence>
<reference evidence="15 16" key="1">
    <citation type="journal article" date="2020" name="ISME J.">
        <title>Comparative genomics reveals insights into cyanobacterial evolution and habitat adaptation.</title>
        <authorList>
            <person name="Chen M.Y."/>
            <person name="Teng W.K."/>
            <person name="Zhao L."/>
            <person name="Hu C.X."/>
            <person name="Zhou Y.K."/>
            <person name="Han B.P."/>
            <person name="Song L.R."/>
            <person name="Shu W.S."/>
        </authorList>
    </citation>
    <scope>NUCLEOTIDE SEQUENCE [LARGE SCALE GENOMIC DNA]</scope>
    <source>
        <strain evidence="15 16">FACHB-119</strain>
    </source>
</reference>
<comment type="caution">
    <text evidence="15">The sequence shown here is derived from an EMBL/GenBank/DDBJ whole genome shotgun (WGS) entry which is preliminary data.</text>
</comment>
<dbReference type="GO" id="GO:0004813">
    <property type="term" value="F:alanine-tRNA ligase activity"/>
    <property type="evidence" value="ECO:0007669"/>
    <property type="project" value="UniProtKB-EC"/>
</dbReference>
<evidence type="ECO:0000256" key="12">
    <source>
        <dbReference type="HAMAP-Rule" id="MF_00036"/>
    </source>
</evidence>
<dbReference type="Pfam" id="PF02272">
    <property type="entry name" value="DHHA1"/>
    <property type="match status" value="1"/>
</dbReference>
<dbReference type="InterPro" id="IPR018164">
    <property type="entry name" value="Ala-tRNA-synth_IIc_N"/>
</dbReference>
<keyword evidence="8 12" id="KW-0648">Protein biosynthesis</keyword>
<dbReference type="InterPro" id="IPR018162">
    <property type="entry name" value="Ala-tRNA-ligase_IIc_anticod-bd"/>
</dbReference>
<dbReference type="SUPFAM" id="SSF55681">
    <property type="entry name" value="Class II aaRS and biotin synthetases"/>
    <property type="match status" value="1"/>
</dbReference>
<evidence type="ECO:0000256" key="6">
    <source>
        <dbReference type="ARBA" id="ARBA00022840"/>
    </source>
</evidence>
<dbReference type="InterPro" id="IPR009000">
    <property type="entry name" value="Transl_B-barrel_sf"/>
</dbReference>
<dbReference type="CDD" id="cd00673">
    <property type="entry name" value="AlaRS_core"/>
    <property type="match status" value="1"/>
</dbReference>
<dbReference type="SUPFAM" id="SSF101353">
    <property type="entry name" value="Putative anticodon-binding domain of alanyl-tRNA synthetase (AlaRS)"/>
    <property type="match status" value="1"/>
</dbReference>
<dbReference type="SUPFAM" id="SSF50447">
    <property type="entry name" value="Translation proteins"/>
    <property type="match status" value="1"/>
</dbReference>
<comment type="subcellular location">
    <subcellularLocation>
        <location evidence="12">Cytoplasm</location>
    </subcellularLocation>
</comment>
<dbReference type="Pfam" id="PF07973">
    <property type="entry name" value="tRNA_SAD"/>
    <property type="match status" value="1"/>
</dbReference>
<feature type="coiled-coil region" evidence="13">
    <location>
        <begin position="771"/>
        <end position="798"/>
    </location>
</feature>
<keyword evidence="12" id="KW-0963">Cytoplasm</keyword>
<dbReference type="InterPro" id="IPR018163">
    <property type="entry name" value="Thr/Ala-tRNA-synth_IIc_edit"/>
</dbReference>
<feature type="binding site" evidence="12">
    <location>
        <position position="603"/>
    </location>
    <ligand>
        <name>Zn(2+)</name>
        <dbReference type="ChEBI" id="CHEBI:29105"/>
    </ligand>
</feature>
<dbReference type="PANTHER" id="PTHR11777:SF9">
    <property type="entry name" value="ALANINE--TRNA LIGASE, CYTOPLASMIC"/>
    <property type="match status" value="1"/>
</dbReference>
<dbReference type="Gene3D" id="3.30.54.20">
    <property type="match status" value="1"/>
</dbReference>
<evidence type="ECO:0000256" key="1">
    <source>
        <dbReference type="ARBA" id="ARBA00008226"/>
    </source>
</evidence>
<dbReference type="RefSeq" id="WP_190467288.1">
    <property type="nucleotide sequence ID" value="NZ_JACJSG010000004.1"/>
</dbReference>
<dbReference type="InterPro" id="IPR050058">
    <property type="entry name" value="Ala-tRNA_ligase"/>
</dbReference>
<dbReference type="InterPro" id="IPR045864">
    <property type="entry name" value="aa-tRNA-synth_II/BPL/LPL"/>
</dbReference>
<feature type="domain" description="Alanyl-transfer RNA synthetases family profile" evidence="14">
    <location>
        <begin position="8"/>
        <end position="748"/>
    </location>
</feature>
<organism evidence="15 16">
    <name type="scientific">Anabaena azotica FACHB-119</name>
    <dbReference type="NCBI Taxonomy" id="947527"/>
    <lineage>
        <taxon>Bacteria</taxon>
        <taxon>Bacillati</taxon>
        <taxon>Cyanobacteriota</taxon>
        <taxon>Cyanophyceae</taxon>
        <taxon>Nostocales</taxon>
        <taxon>Nostocaceae</taxon>
        <taxon>Anabaena</taxon>
        <taxon>Anabaena azotica</taxon>
    </lineage>
</organism>
<gene>
    <name evidence="12 15" type="primary">alaS</name>
    <name evidence="15" type="ORF">H6G83_03965</name>
</gene>
<keyword evidence="9 12" id="KW-0030">Aminoacyl-tRNA synthetase</keyword>
<dbReference type="PANTHER" id="PTHR11777">
    <property type="entry name" value="ALANYL-TRNA SYNTHETASE"/>
    <property type="match status" value="1"/>
</dbReference>
<feature type="binding site" evidence="12">
    <location>
        <position position="705"/>
    </location>
    <ligand>
        <name>Zn(2+)</name>
        <dbReference type="ChEBI" id="CHEBI:29105"/>
    </ligand>
</feature>
<protein>
    <recommendedName>
        <fullName evidence="12">Alanine--tRNA ligase</fullName>
        <ecNumber evidence="12">6.1.1.7</ecNumber>
    </recommendedName>
    <alternativeName>
        <fullName evidence="12">Alanyl-tRNA synthetase</fullName>
        <shortName evidence="12">AlaRS</shortName>
    </alternativeName>
</protein>
<feature type="binding site" evidence="12">
    <location>
        <position position="709"/>
    </location>
    <ligand>
        <name>Zn(2+)</name>
        <dbReference type="ChEBI" id="CHEBI:29105"/>
    </ligand>
</feature>
<comment type="function">
    <text evidence="10 12">Catalyzes the attachment of alanine to tRNA(Ala) in a two-step reaction: alanine is first activated by ATP to form Ala-AMP and then transferred to the acceptor end of tRNA(Ala). Also edits incorrectly charged Ser-tRNA(Ala) and Gly-tRNA(Ala) via its editing domain.</text>
</comment>
<keyword evidence="16" id="KW-1185">Reference proteome</keyword>
<dbReference type="Pfam" id="PF01411">
    <property type="entry name" value="tRNA-synt_2c"/>
    <property type="match status" value="2"/>
</dbReference>
<dbReference type="Gene3D" id="3.30.930.10">
    <property type="entry name" value="Bira Bifunctional Protein, Domain 2"/>
    <property type="match status" value="1"/>
</dbReference>
<keyword evidence="13" id="KW-0175">Coiled coil</keyword>
<dbReference type="InterPro" id="IPR023033">
    <property type="entry name" value="Ala_tRNA_ligase_euk/bac"/>
</dbReference>
<evidence type="ECO:0000256" key="5">
    <source>
        <dbReference type="ARBA" id="ARBA00022833"/>
    </source>
</evidence>
<evidence type="ECO:0000256" key="11">
    <source>
        <dbReference type="ARBA" id="ARBA00048300"/>
    </source>
</evidence>
<dbReference type="Proteomes" id="UP000661112">
    <property type="component" value="Unassembled WGS sequence"/>
</dbReference>
<keyword evidence="3 12" id="KW-0436">Ligase</keyword>
<evidence type="ECO:0000256" key="13">
    <source>
        <dbReference type="SAM" id="Coils"/>
    </source>
</evidence>
<dbReference type="EMBL" id="JACJSG010000004">
    <property type="protein sequence ID" value="MBD2499782.1"/>
    <property type="molecule type" value="Genomic_DNA"/>
</dbReference>
<comment type="catalytic activity">
    <reaction evidence="11 12">
        <text>tRNA(Ala) + L-alanine + ATP = L-alanyl-tRNA(Ala) + AMP + diphosphate</text>
        <dbReference type="Rhea" id="RHEA:12540"/>
        <dbReference type="Rhea" id="RHEA-COMP:9657"/>
        <dbReference type="Rhea" id="RHEA-COMP:9923"/>
        <dbReference type="ChEBI" id="CHEBI:30616"/>
        <dbReference type="ChEBI" id="CHEBI:33019"/>
        <dbReference type="ChEBI" id="CHEBI:57972"/>
        <dbReference type="ChEBI" id="CHEBI:78442"/>
        <dbReference type="ChEBI" id="CHEBI:78497"/>
        <dbReference type="ChEBI" id="CHEBI:456215"/>
        <dbReference type="EC" id="6.1.1.7"/>
    </reaction>
</comment>